<dbReference type="NCBIfam" id="TIGR01383">
    <property type="entry name" value="not_thiJ"/>
    <property type="match status" value="1"/>
</dbReference>
<feature type="domain" description="DJ-1/PfpI" evidence="1">
    <location>
        <begin position="3"/>
        <end position="166"/>
    </location>
</feature>
<dbReference type="Gene3D" id="3.40.50.880">
    <property type="match status" value="1"/>
</dbReference>
<dbReference type="InterPro" id="IPR050325">
    <property type="entry name" value="Prot/Nucl_acid_deglycase"/>
</dbReference>
<protein>
    <submittedName>
        <fullName evidence="2">DJ-1 family glyoxalase III</fullName>
    </submittedName>
</protein>
<dbReference type="InterPro" id="IPR002818">
    <property type="entry name" value="DJ-1/PfpI"/>
</dbReference>
<evidence type="ECO:0000313" key="2">
    <source>
        <dbReference type="EMBL" id="MFC6633574.1"/>
    </source>
</evidence>
<dbReference type="Proteomes" id="UP001596425">
    <property type="component" value="Unassembled WGS sequence"/>
</dbReference>
<dbReference type="PANTHER" id="PTHR48094">
    <property type="entry name" value="PROTEIN/NUCLEIC ACID DEGLYCASE DJ-1-RELATED"/>
    <property type="match status" value="1"/>
</dbReference>
<reference evidence="3" key="1">
    <citation type="journal article" date="2019" name="Int. J. Syst. Evol. Microbiol.">
        <title>The Global Catalogue of Microorganisms (GCM) 10K type strain sequencing project: providing services to taxonomists for standard genome sequencing and annotation.</title>
        <authorList>
            <consortium name="The Broad Institute Genomics Platform"/>
            <consortium name="The Broad Institute Genome Sequencing Center for Infectious Disease"/>
            <person name="Wu L."/>
            <person name="Ma J."/>
        </authorList>
    </citation>
    <scope>NUCLEOTIDE SEQUENCE [LARGE SCALE GENOMIC DNA]</scope>
    <source>
        <strain evidence="3">CGMCC 1.13718</strain>
    </source>
</reference>
<gene>
    <name evidence="2" type="ORF">ACFQBM_09795</name>
</gene>
<dbReference type="PANTHER" id="PTHR48094:SF12">
    <property type="entry name" value="PARKINSON DISEASE PROTEIN 7 HOMOLOG"/>
    <property type="match status" value="1"/>
</dbReference>
<dbReference type="InterPro" id="IPR029062">
    <property type="entry name" value="Class_I_gatase-like"/>
</dbReference>
<dbReference type="InterPro" id="IPR006287">
    <property type="entry name" value="DJ-1"/>
</dbReference>
<dbReference type="CDD" id="cd03135">
    <property type="entry name" value="GATase1_DJ-1"/>
    <property type="match status" value="1"/>
</dbReference>
<proteinExistence type="predicted"/>
<dbReference type="EMBL" id="JBHSVR010000001">
    <property type="protein sequence ID" value="MFC6633574.1"/>
    <property type="molecule type" value="Genomic_DNA"/>
</dbReference>
<name>A0ABW1YLF6_9GAMM</name>
<evidence type="ECO:0000313" key="3">
    <source>
        <dbReference type="Proteomes" id="UP001596425"/>
    </source>
</evidence>
<dbReference type="RefSeq" id="WP_193192855.1">
    <property type="nucleotide sequence ID" value="NZ_JACZFR010000035.1"/>
</dbReference>
<sequence length="188" mass="20034">MARVLVPIADGSEEIEAVTIVDVLRRAKAEVTLASVMPSPRITASRGLVIEADCLLEECADVPWDLIALPGGMPGAEHLHDCELLIKLITSQLDSGRWLGAICASPAVVLGRRGLISAYRATCHGGFREELGGQVREASDDRVVIDRKLVTSQAPGTAMDFALQLANCLYGEAVARSIAEPMSVGFPR</sequence>
<dbReference type="SUPFAM" id="SSF52317">
    <property type="entry name" value="Class I glutamine amidotransferase-like"/>
    <property type="match status" value="1"/>
</dbReference>
<comment type="caution">
    <text evidence="2">The sequence shown here is derived from an EMBL/GenBank/DDBJ whole genome shotgun (WGS) entry which is preliminary data.</text>
</comment>
<dbReference type="Pfam" id="PF01965">
    <property type="entry name" value="DJ-1_PfpI"/>
    <property type="match status" value="1"/>
</dbReference>
<keyword evidence="3" id="KW-1185">Reference proteome</keyword>
<accession>A0ABW1YLF6</accession>
<evidence type="ECO:0000259" key="1">
    <source>
        <dbReference type="Pfam" id="PF01965"/>
    </source>
</evidence>
<organism evidence="2 3">
    <name type="scientific">Microbulbifer taiwanensis</name>
    <dbReference type="NCBI Taxonomy" id="986746"/>
    <lineage>
        <taxon>Bacteria</taxon>
        <taxon>Pseudomonadati</taxon>
        <taxon>Pseudomonadota</taxon>
        <taxon>Gammaproteobacteria</taxon>
        <taxon>Cellvibrionales</taxon>
        <taxon>Microbulbiferaceae</taxon>
        <taxon>Microbulbifer</taxon>
    </lineage>
</organism>